<dbReference type="InterPro" id="IPR020846">
    <property type="entry name" value="MFS_dom"/>
</dbReference>
<name>A0A1X7JAI7_9BURK</name>
<dbReference type="GO" id="GO:0016020">
    <property type="term" value="C:membrane"/>
    <property type="evidence" value="ECO:0007669"/>
    <property type="project" value="UniProtKB-SubCell"/>
</dbReference>
<feature type="transmembrane region" description="Helical" evidence="6">
    <location>
        <begin position="179"/>
        <end position="203"/>
    </location>
</feature>
<feature type="transmembrane region" description="Helical" evidence="6">
    <location>
        <begin position="238"/>
        <end position="261"/>
    </location>
</feature>
<feature type="transmembrane region" description="Helical" evidence="6">
    <location>
        <begin position="121"/>
        <end position="141"/>
    </location>
</feature>
<evidence type="ECO:0000256" key="1">
    <source>
        <dbReference type="ARBA" id="ARBA00004141"/>
    </source>
</evidence>
<feature type="transmembrane region" description="Helical" evidence="6">
    <location>
        <begin position="500"/>
        <end position="517"/>
    </location>
</feature>
<dbReference type="PANTHER" id="PTHR42718:SF9">
    <property type="entry name" value="MAJOR FACILITATOR SUPERFAMILY MULTIDRUG TRANSPORTER MFSC"/>
    <property type="match status" value="1"/>
</dbReference>
<feature type="transmembrane region" description="Helical" evidence="6">
    <location>
        <begin position="215"/>
        <end position="232"/>
    </location>
</feature>
<gene>
    <name evidence="8" type="ORF">SAMN06265784_102391</name>
</gene>
<proteinExistence type="predicted"/>
<evidence type="ECO:0000313" key="9">
    <source>
        <dbReference type="Proteomes" id="UP000193228"/>
    </source>
</evidence>
<evidence type="ECO:0000256" key="3">
    <source>
        <dbReference type="ARBA" id="ARBA00022692"/>
    </source>
</evidence>
<keyword evidence="9" id="KW-1185">Reference proteome</keyword>
<accession>A0A1X7JAI7</accession>
<evidence type="ECO:0000259" key="7">
    <source>
        <dbReference type="PROSITE" id="PS50850"/>
    </source>
</evidence>
<evidence type="ECO:0000313" key="8">
    <source>
        <dbReference type="EMBL" id="SMG24643.1"/>
    </source>
</evidence>
<keyword evidence="5 6" id="KW-0472">Membrane</keyword>
<dbReference type="Pfam" id="PF07690">
    <property type="entry name" value="MFS_1"/>
    <property type="match status" value="1"/>
</dbReference>
<dbReference type="PANTHER" id="PTHR42718">
    <property type="entry name" value="MAJOR FACILITATOR SUPERFAMILY MULTIDRUG TRANSPORTER MFSC"/>
    <property type="match status" value="1"/>
</dbReference>
<dbReference type="Proteomes" id="UP000193228">
    <property type="component" value="Unassembled WGS sequence"/>
</dbReference>
<evidence type="ECO:0000256" key="4">
    <source>
        <dbReference type="ARBA" id="ARBA00022989"/>
    </source>
</evidence>
<dbReference type="AlphaFoldDB" id="A0A1X7JAI7"/>
<feature type="domain" description="Major facilitator superfamily (MFS) profile" evidence="7">
    <location>
        <begin position="25"/>
        <end position="522"/>
    </location>
</feature>
<dbReference type="InterPro" id="IPR036259">
    <property type="entry name" value="MFS_trans_sf"/>
</dbReference>
<keyword evidence="2" id="KW-0813">Transport</keyword>
<comment type="subcellular location">
    <subcellularLocation>
        <location evidence="1">Membrane</location>
        <topology evidence="1">Multi-pass membrane protein</topology>
    </subcellularLocation>
</comment>
<reference evidence="9" key="1">
    <citation type="submission" date="2017-04" db="EMBL/GenBank/DDBJ databases">
        <authorList>
            <person name="Varghese N."/>
            <person name="Submissions S."/>
        </authorList>
    </citation>
    <scope>NUCLEOTIDE SEQUENCE [LARGE SCALE GENOMIC DNA]</scope>
    <source>
        <strain evidence="9">LMG 29540</strain>
    </source>
</reference>
<evidence type="ECO:0000256" key="2">
    <source>
        <dbReference type="ARBA" id="ARBA00022448"/>
    </source>
</evidence>
<dbReference type="SUPFAM" id="SSF103473">
    <property type="entry name" value="MFS general substrate transporter"/>
    <property type="match status" value="1"/>
</dbReference>
<feature type="transmembrane region" description="Helical" evidence="6">
    <location>
        <begin position="61"/>
        <end position="79"/>
    </location>
</feature>
<dbReference type="OrthoDB" id="8581632at2"/>
<dbReference type="RefSeq" id="WP_085481535.1">
    <property type="nucleotide sequence ID" value="NZ_FXAT01000002.1"/>
</dbReference>
<sequence>MSAASSRPASRAAWFSVEKLRGDFFPWVLAVVTGLDYFDNAIFSFFASYIAGGVNASPDELVWASSAYAVAAVLGILQQEWWVERFGYRRYVAGCMLLYSAGAAAAALSESSIELALARGFQGYFIGPMMGTCRILIQMSFTPQQRPAATRAFLLLIVLASALAPLAGGQLVAHFDWRALFACTVPAGILFAVLALLALPDAGNRLPEERGSSHFWPYLIFAFAQGALQIVMQQVRFQLFSASPGLILLTVAGFGALGWFVYHQWHHPAPLVRLHALREKVFQVGIVLYMFYYYMTTVFSYLISRFLESGLGYPVENTGRLVGVTSLISASALFVYLRYAKLLTRKKWIIVPGFALAAFTAAWMTRMSPGVGEAALLVPLLLRGLLLLFIVLPVANLTFRIFAIEEFTHGYRLKNIVRQLTISFATASAIIVEQHRLALHQSRLAESVNPYNPVFQNTLATLTRGFTAAGHAASEAHALAIASISRTVAQQASFLASLDGFYFLIGVAICGGLFAAWQKQID</sequence>
<keyword evidence="4 6" id="KW-1133">Transmembrane helix</keyword>
<feature type="transmembrane region" description="Helical" evidence="6">
    <location>
        <begin position="281"/>
        <end position="303"/>
    </location>
</feature>
<feature type="transmembrane region" description="Helical" evidence="6">
    <location>
        <begin position="24"/>
        <end position="49"/>
    </location>
</feature>
<evidence type="ECO:0000256" key="5">
    <source>
        <dbReference type="ARBA" id="ARBA00023136"/>
    </source>
</evidence>
<feature type="transmembrane region" description="Helical" evidence="6">
    <location>
        <begin position="348"/>
        <end position="365"/>
    </location>
</feature>
<protein>
    <submittedName>
        <fullName evidence="8">Major Facilitator Superfamily protein</fullName>
    </submittedName>
</protein>
<feature type="transmembrane region" description="Helical" evidence="6">
    <location>
        <begin position="91"/>
        <end position="109"/>
    </location>
</feature>
<feature type="transmembrane region" description="Helical" evidence="6">
    <location>
        <begin position="153"/>
        <end position="173"/>
    </location>
</feature>
<dbReference type="PROSITE" id="PS50850">
    <property type="entry name" value="MFS"/>
    <property type="match status" value="1"/>
</dbReference>
<organism evidence="8 9">
    <name type="scientific">Paraburkholderia susongensis</name>
    <dbReference type="NCBI Taxonomy" id="1515439"/>
    <lineage>
        <taxon>Bacteria</taxon>
        <taxon>Pseudomonadati</taxon>
        <taxon>Pseudomonadota</taxon>
        <taxon>Betaproteobacteria</taxon>
        <taxon>Burkholderiales</taxon>
        <taxon>Burkholderiaceae</taxon>
        <taxon>Paraburkholderia</taxon>
    </lineage>
</organism>
<dbReference type="GO" id="GO:0022857">
    <property type="term" value="F:transmembrane transporter activity"/>
    <property type="evidence" value="ECO:0007669"/>
    <property type="project" value="InterPro"/>
</dbReference>
<feature type="transmembrane region" description="Helical" evidence="6">
    <location>
        <begin position="385"/>
        <end position="403"/>
    </location>
</feature>
<keyword evidence="3 6" id="KW-0812">Transmembrane</keyword>
<feature type="transmembrane region" description="Helical" evidence="6">
    <location>
        <begin position="318"/>
        <end position="336"/>
    </location>
</feature>
<evidence type="ECO:0000256" key="6">
    <source>
        <dbReference type="SAM" id="Phobius"/>
    </source>
</evidence>
<dbReference type="STRING" id="1515439.SAMN06265784_102391"/>
<dbReference type="Gene3D" id="1.20.1250.20">
    <property type="entry name" value="MFS general substrate transporter like domains"/>
    <property type="match status" value="1"/>
</dbReference>
<dbReference type="InterPro" id="IPR011701">
    <property type="entry name" value="MFS"/>
</dbReference>
<dbReference type="EMBL" id="FXAT01000002">
    <property type="protein sequence ID" value="SMG24643.1"/>
    <property type="molecule type" value="Genomic_DNA"/>
</dbReference>